<dbReference type="EMBL" id="JXXD01000146">
    <property type="protein sequence ID" value="KIZ34866.1"/>
    <property type="molecule type" value="Genomic_DNA"/>
</dbReference>
<dbReference type="PATRIC" id="fig|316.110.peg.1073"/>
<protein>
    <submittedName>
        <fullName evidence="1">Uncharacterized protein</fullName>
    </submittedName>
</protein>
<dbReference type="Pfam" id="PF19456">
    <property type="entry name" value="MobI"/>
    <property type="match status" value="1"/>
</dbReference>
<dbReference type="AlphaFoldDB" id="A0A0D7E2X5"/>
<gene>
    <name evidence="1" type="ORF">LO50_15740</name>
</gene>
<comment type="caution">
    <text evidence="1">The sequence shown here is derived from an EMBL/GenBank/DDBJ whole genome shotgun (WGS) entry which is preliminary data.</text>
</comment>
<dbReference type="Proteomes" id="UP000032439">
    <property type="component" value="Unassembled WGS sequence"/>
</dbReference>
<sequence length="217" mass="25019">MSANGDFDLTEIEKSVKIFLAINQNLTAEVPPDVVRIKELVDSITPILRAWLDMMAGLLQEQARHEQQQFREKRAEYQKGHRRGRPWIHDVRIKATPNGLSAEWLHYKSRYGDTVFSEGIRSDSQFRVPAKNFKPCSAIEKEAIRAAEDQFSALRRATHWLSTLSGAMTAISQMRLVNSRPNTIPFDDPLDCRFGCWCAEPCEEFLRSSPFWLDYFP</sequence>
<dbReference type="InterPro" id="IPR045809">
    <property type="entry name" value="MobI"/>
</dbReference>
<dbReference type="RefSeq" id="WP_044315592.1">
    <property type="nucleotide sequence ID" value="NZ_JBITTV010000012.1"/>
</dbReference>
<proteinExistence type="predicted"/>
<organism evidence="1 2">
    <name type="scientific">Stutzerimonas stutzeri</name>
    <name type="common">Pseudomonas stutzeri</name>
    <dbReference type="NCBI Taxonomy" id="316"/>
    <lineage>
        <taxon>Bacteria</taxon>
        <taxon>Pseudomonadati</taxon>
        <taxon>Pseudomonadota</taxon>
        <taxon>Gammaproteobacteria</taxon>
        <taxon>Pseudomonadales</taxon>
        <taxon>Pseudomonadaceae</taxon>
        <taxon>Stutzerimonas</taxon>
    </lineage>
</organism>
<reference evidence="1 2" key="1">
    <citation type="submission" date="2014-11" db="EMBL/GenBank/DDBJ databases">
        <title>Genomics and ecophysiology of heterotrophic nitrogen fixing bacteria isolated from estuarine surface water.</title>
        <authorList>
            <person name="Bentzon-Tilia M."/>
            <person name="Severin I."/>
            <person name="Hansen L.H."/>
            <person name="Riemann L."/>
        </authorList>
    </citation>
    <scope>NUCLEOTIDE SEQUENCE [LARGE SCALE GENOMIC DNA]</scope>
    <source>
        <strain evidence="1 2">BAL361</strain>
    </source>
</reference>
<evidence type="ECO:0000313" key="2">
    <source>
        <dbReference type="Proteomes" id="UP000032439"/>
    </source>
</evidence>
<name>A0A0D7E2X5_STUST</name>
<evidence type="ECO:0000313" key="1">
    <source>
        <dbReference type="EMBL" id="KIZ34866.1"/>
    </source>
</evidence>
<accession>A0A0D7E2X5</accession>